<dbReference type="InterPro" id="IPR050099">
    <property type="entry name" value="SIS_GmhA/DiaA_subfam"/>
</dbReference>
<reference evidence="2 3" key="1">
    <citation type="journal article" date="2016" name="Nat. Commun.">
        <title>Thousands of microbial genomes shed light on interconnected biogeochemical processes in an aquifer system.</title>
        <authorList>
            <person name="Anantharaman K."/>
            <person name="Brown C.T."/>
            <person name="Hug L.A."/>
            <person name="Sharon I."/>
            <person name="Castelle C.J."/>
            <person name="Probst A.J."/>
            <person name="Thomas B.C."/>
            <person name="Singh A."/>
            <person name="Wilkins M.J."/>
            <person name="Karaoz U."/>
            <person name="Brodie E.L."/>
            <person name="Williams K.H."/>
            <person name="Hubbard S.S."/>
            <person name="Banfield J.F."/>
        </authorList>
    </citation>
    <scope>NUCLEOTIDE SEQUENCE [LARGE SCALE GENOMIC DNA]</scope>
</reference>
<dbReference type="EMBL" id="MHHS01000033">
    <property type="protein sequence ID" value="OGY36462.1"/>
    <property type="molecule type" value="Genomic_DNA"/>
</dbReference>
<dbReference type="InterPro" id="IPR001347">
    <property type="entry name" value="SIS_dom"/>
</dbReference>
<proteinExistence type="predicted"/>
<dbReference type="AlphaFoldDB" id="A0A1G1X919"/>
<dbReference type="PANTHER" id="PTHR30390">
    <property type="entry name" value="SEDOHEPTULOSE 7-PHOSPHATE ISOMERASE / DNAA INITIATOR-ASSOCIATING FACTOR FOR REPLICATION INITIATION"/>
    <property type="match status" value="1"/>
</dbReference>
<dbReference type="GO" id="GO:1901135">
    <property type="term" value="P:carbohydrate derivative metabolic process"/>
    <property type="evidence" value="ECO:0007669"/>
    <property type="project" value="InterPro"/>
</dbReference>
<sequence length="200" mass="21796">MYKQLFESHTKELSDLLGDLDKFHEQTSLAAEHLHESFSKGGRVFVAGNGGSASEAQHFAEELIGRYRGNRPPYPAISLTADSNAITCIANDFGFDQIYSRQIEALGQEGDVFIGLSTSGNSENILKAAEMARVNGMTVIALTGIVGKLREIADIAIEAPAPKVGDNKFATERMQELHLHAIHMICETFEEEPRSATSSL</sequence>
<dbReference type="CDD" id="cd05006">
    <property type="entry name" value="SIS_GmhA"/>
    <property type="match status" value="1"/>
</dbReference>
<dbReference type="InterPro" id="IPR046348">
    <property type="entry name" value="SIS_dom_sf"/>
</dbReference>
<dbReference type="Gene3D" id="3.40.50.10490">
    <property type="entry name" value="Glucose-6-phosphate isomerase like protein, domain 1"/>
    <property type="match status" value="1"/>
</dbReference>
<dbReference type="SUPFAM" id="SSF53697">
    <property type="entry name" value="SIS domain"/>
    <property type="match status" value="1"/>
</dbReference>
<feature type="domain" description="SIS" evidence="1">
    <location>
        <begin position="34"/>
        <end position="195"/>
    </location>
</feature>
<dbReference type="PROSITE" id="PS51464">
    <property type="entry name" value="SIS"/>
    <property type="match status" value="1"/>
</dbReference>
<comment type="caution">
    <text evidence="2">The sequence shown here is derived from an EMBL/GenBank/DDBJ whole genome shotgun (WGS) entry which is preliminary data.</text>
</comment>
<evidence type="ECO:0000313" key="3">
    <source>
        <dbReference type="Proteomes" id="UP000177941"/>
    </source>
</evidence>
<dbReference type="PANTHER" id="PTHR30390:SF6">
    <property type="entry name" value="DNAA INITIATOR-ASSOCIATING PROTEIN DIAA"/>
    <property type="match status" value="1"/>
</dbReference>
<dbReference type="Pfam" id="PF13580">
    <property type="entry name" value="SIS_2"/>
    <property type="match status" value="1"/>
</dbReference>
<dbReference type="InterPro" id="IPR035461">
    <property type="entry name" value="GmhA/DiaA"/>
</dbReference>
<organism evidence="2 3">
    <name type="scientific">Candidatus Andersenbacteria bacterium RIFCSPHIGHO2_12_FULL_45_11b</name>
    <dbReference type="NCBI Taxonomy" id="1797282"/>
    <lineage>
        <taxon>Bacteria</taxon>
        <taxon>Candidatus Anderseniibacteriota</taxon>
    </lineage>
</organism>
<evidence type="ECO:0000259" key="1">
    <source>
        <dbReference type="PROSITE" id="PS51464"/>
    </source>
</evidence>
<dbReference type="Proteomes" id="UP000177941">
    <property type="component" value="Unassembled WGS sequence"/>
</dbReference>
<evidence type="ECO:0000313" key="2">
    <source>
        <dbReference type="EMBL" id="OGY36462.1"/>
    </source>
</evidence>
<protein>
    <recommendedName>
        <fullName evidence="1">SIS domain-containing protein</fullName>
    </recommendedName>
</protein>
<dbReference type="GO" id="GO:0097367">
    <property type="term" value="F:carbohydrate derivative binding"/>
    <property type="evidence" value="ECO:0007669"/>
    <property type="project" value="InterPro"/>
</dbReference>
<accession>A0A1G1X919</accession>
<name>A0A1G1X919_9BACT</name>
<gene>
    <name evidence="2" type="ORF">A3E36_00810</name>
</gene>